<feature type="signal peptide" evidence="1">
    <location>
        <begin position="1"/>
        <end position="19"/>
    </location>
</feature>
<dbReference type="Proteomes" id="UP000663852">
    <property type="component" value="Unassembled WGS sequence"/>
</dbReference>
<organism evidence="2 3">
    <name type="scientific">Adineta ricciae</name>
    <name type="common">Rotifer</name>
    <dbReference type="NCBI Taxonomy" id="249248"/>
    <lineage>
        <taxon>Eukaryota</taxon>
        <taxon>Metazoa</taxon>
        <taxon>Spiralia</taxon>
        <taxon>Gnathifera</taxon>
        <taxon>Rotifera</taxon>
        <taxon>Eurotatoria</taxon>
        <taxon>Bdelloidea</taxon>
        <taxon>Adinetida</taxon>
        <taxon>Adinetidae</taxon>
        <taxon>Adineta</taxon>
    </lineage>
</organism>
<evidence type="ECO:0000256" key="1">
    <source>
        <dbReference type="SAM" id="SignalP"/>
    </source>
</evidence>
<reference evidence="2" key="1">
    <citation type="submission" date="2021-02" db="EMBL/GenBank/DDBJ databases">
        <authorList>
            <person name="Nowell W R."/>
        </authorList>
    </citation>
    <scope>NUCLEOTIDE SEQUENCE</scope>
</reference>
<dbReference type="InterPro" id="IPR011333">
    <property type="entry name" value="SKP1/BTB/POZ_sf"/>
</dbReference>
<evidence type="ECO:0000313" key="2">
    <source>
        <dbReference type="EMBL" id="CAF1432525.1"/>
    </source>
</evidence>
<evidence type="ECO:0000313" key="3">
    <source>
        <dbReference type="Proteomes" id="UP000663852"/>
    </source>
</evidence>
<keyword evidence="1" id="KW-0732">Signal</keyword>
<dbReference type="EMBL" id="CAJNOJ010000396">
    <property type="protein sequence ID" value="CAF1432525.1"/>
    <property type="molecule type" value="Genomic_DNA"/>
</dbReference>
<gene>
    <name evidence="2" type="ORF">EDS130_LOCUS38305</name>
</gene>
<proteinExistence type="predicted"/>
<accession>A0A815N2N0</accession>
<dbReference type="Gene3D" id="3.30.710.10">
    <property type="entry name" value="Potassium Channel Kv1.1, Chain A"/>
    <property type="match status" value="1"/>
</dbReference>
<dbReference type="AlphaFoldDB" id="A0A815N2N0"/>
<dbReference type="SUPFAM" id="SSF54695">
    <property type="entry name" value="POZ domain"/>
    <property type="match status" value="1"/>
</dbReference>
<sequence length="82" mass="9647">MLLLLSILLIHYNINHNLSQSNDTAIKINVAGEIVWTTYSTLTYIPNTKLSDFGIWPRDRNYNTFLDFLPNLFKDFLSQLRR</sequence>
<feature type="chain" id="PRO_5032417932" evidence="1">
    <location>
        <begin position="20"/>
        <end position="82"/>
    </location>
</feature>
<protein>
    <submittedName>
        <fullName evidence="2">Uncharacterized protein</fullName>
    </submittedName>
</protein>
<comment type="caution">
    <text evidence="2">The sequence shown here is derived from an EMBL/GenBank/DDBJ whole genome shotgun (WGS) entry which is preliminary data.</text>
</comment>
<name>A0A815N2N0_ADIRI</name>